<evidence type="ECO:0000313" key="3">
    <source>
        <dbReference type="Proteomes" id="UP000030653"/>
    </source>
</evidence>
<dbReference type="GeneID" id="63686443"/>
<feature type="compositionally biased region" description="Polar residues" evidence="1">
    <location>
        <begin position="1"/>
        <end position="19"/>
    </location>
</feature>
<dbReference type="AlphaFoldDB" id="M5FPS8"/>
<dbReference type="EMBL" id="JH795877">
    <property type="protein sequence ID" value="EJT97288.1"/>
    <property type="molecule type" value="Genomic_DNA"/>
</dbReference>
<proteinExistence type="predicted"/>
<organism evidence="2 3">
    <name type="scientific">Dacryopinax primogenitus (strain DJM 731)</name>
    <name type="common">Brown rot fungus</name>
    <dbReference type="NCBI Taxonomy" id="1858805"/>
    <lineage>
        <taxon>Eukaryota</taxon>
        <taxon>Fungi</taxon>
        <taxon>Dikarya</taxon>
        <taxon>Basidiomycota</taxon>
        <taxon>Agaricomycotina</taxon>
        <taxon>Dacrymycetes</taxon>
        <taxon>Dacrymycetales</taxon>
        <taxon>Dacrymycetaceae</taxon>
        <taxon>Dacryopinax</taxon>
    </lineage>
</organism>
<reference evidence="2 3" key="1">
    <citation type="journal article" date="2012" name="Science">
        <title>The Paleozoic origin of enzymatic lignin decomposition reconstructed from 31 fungal genomes.</title>
        <authorList>
            <person name="Floudas D."/>
            <person name="Binder M."/>
            <person name="Riley R."/>
            <person name="Barry K."/>
            <person name="Blanchette R.A."/>
            <person name="Henrissat B."/>
            <person name="Martinez A.T."/>
            <person name="Otillar R."/>
            <person name="Spatafora J.W."/>
            <person name="Yadav J.S."/>
            <person name="Aerts A."/>
            <person name="Benoit I."/>
            <person name="Boyd A."/>
            <person name="Carlson A."/>
            <person name="Copeland A."/>
            <person name="Coutinho P.M."/>
            <person name="de Vries R.P."/>
            <person name="Ferreira P."/>
            <person name="Findley K."/>
            <person name="Foster B."/>
            <person name="Gaskell J."/>
            <person name="Glotzer D."/>
            <person name="Gorecki P."/>
            <person name="Heitman J."/>
            <person name="Hesse C."/>
            <person name="Hori C."/>
            <person name="Igarashi K."/>
            <person name="Jurgens J.A."/>
            <person name="Kallen N."/>
            <person name="Kersten P."/>
            <person name="Kohler A."/>
            <person name="Kuees U."/>
            <person name="Kumar T.K.A."/>
            <person name="Kuo A."/>
            <person name="LaButti K."/>
            <person name="Larrondo L.F."/>
            <person name="Lindquist E."/>
            <person name="Ling A."/>
            <person name="Lombard V."/>
            <person name="Lucas S."/>
            <person name="Lundell T."/>
            <person name="Martin R."/>
            <person name="McLaughlin D.J."/>
            <person name="Morgenstern I."/>
            <person name="Morin E."/>
            <person name="Murat C."/>
            <person name="Nagy L.G."/>
            <person name="Nolan M."/>
            <person name="Ohm R.A."/>
            <person name="Patyshakuliyeva A."/>
            <person name="Rokas A."/>
            <person name="Ruiz-Duenas F.J."/>
            <person name="Sabat G."/>
            <person name="Salamov A."/>
            <person name="Samejima M."/>
            <person name="Schmutz J."/>
            <person name="Slot J.C."/>
            <person name="St John F."/>
            <person name="Stenlid J."/>
            <person name="Sun H."/>
            <person name="Sun S."/>
            <person name="Syed K."/>
            <person name="Tsang A."/>
            <person name="Wiebenga A."/>
            <person name="Young D."/>
            <person name="Pisabarro A."/>
            <person name="Eastwood D.C."/>
            <person name="Martin F."/>
            <person name="Cullen D."/>
            <person name="Grigoriev I.V."/>
            <person name="Hibbett D.S."/>
        </authorList>
    </citation>
    <scope>NUCLEOTIDE SEQUENCE [LARGE SCALE GENOMIC DNA]</scope>
    <source>
        <strain evidence="2 3">DJM-731 SS1</strain>
    </source>
</reference>
<name>M5FPS8_DACPD</name>
<accession>M5FPS8</accession>
<dbReference type="Proteomes" id="UP000030653">
    <property type="component" value="Unassembled WGS sequence"/>
</dbReference>
<feature type="region of interest" description="Disordered" evidence="1">
    <location>
        <begin position="1"/>
        <end position="24"/>
    </location>
</feature>
<gene>
    <name evidence="2" type="ORF">DACRYDRAFT_18704</name>
</gene>
<evidence type="ECO:0000313" key="2">
    <source>
        <dbReference type="EMBL" id="EJT97288.1"/>
    </source>
</evidence>
<feature type="compositionally biased region" description="Polar residues" evidence="1">
    <location>
        <begin position="178"/>
        <end position="191"/>
    </location>
</feature>
<dbReference type="HOGENOM" id="CLU_706014_0_0_1"/>
<keyword evidence="3" id="KW-1185">Reference proteome</keyword>
<protein>
    <submittedName>
        <fullName evidence="2">Uncharacterized protein</fullName>
    </submittedName>
</protein>
<dbReference type="RefSeq" id="XP_040624186.1">
    <property type="nucleotide sequence ID" value="XM_040771381.1"/>
</dbReference>
<evidence type="ECO:0000256" key="1">
    <source>
        <dbReference type="SAM" id="MobiDB-lite"/>
    </source>
</evidence>
<feature type="compositionally biased region" description="Polar residues" evidence="1">
    <location>
        <begin position="232"/>
        <end position="243"/>
    </location>
</feature>
<feature type="region of interest" description="Disordered" evidence="1">
    <location>
        <begin position="226"/>
        <end position="249"/>
    </location>
</feature>
<feature type="region of interest" description="Disordered" evidence="1">
    <location>
        <begin position="173"/>
        <end position="194"/>
    </location>
</feature>
<sequence>MTHETNVVANNEHTLTPGDQTKDTPMADVFDGYKDLSGVQISQKFPGYGHMNHHLCGSDCPWNALVTSTSVKHDIPGQGYKFIIRVAKKVNMDKNKIMTAHRALPLFDEVKVIHKGMHTLDGAGPSNRQCGFTKAKDDDTSKIMREKIVMFDKLTPKELEARELSLARVQAQDDDDQTYCTPSKQGTSKNMMPSHGGMVNRLQEATTLGKVNDTLPVKVLKMQLHTDRNSSKGKPTNNTNTDTENGKMTNFTNITKTTKTKLSHAMDFSTDTDNITKSGINSSSMRVKKRTMSMHPSINTSGLDSDQEWNQISPLTKMKTAKETKAQHNGLCTRSQSRSQKKDPLTIIWKMESTINMLKEKHSEVRFGTLINHLKDLATILSGELKEKKHK</sequence>